<sequence>MVMEEVSETQEKQLTPAMAEVVLQSKDQETVEKEKHSNNVVSVESVEKQEQKMEEKDVSKPALDVSSIKLDILKALADARSTRAPPQSTGSVDKAAINTE</sequence>
<feature type="region of interest" description="Disordered" evidence="1">
    <location>
        <begin position="26"/>
        <end position="60"/>
    </location>
</feature>
<keyword evidence="2" id="KW-0418">Kinase</keyword>
<dbReference type="Proteomes" id="UP000237271">
    <property type="component" value="Unassembled WGS sequence"/>
</dbReference>
<feature type="compositionally biased region" description="Basic and acidic residues" evidence="1">
    <location>
        <begin position="26"/>
        <end position="37"/>
    </location>
</feature>
<feature type="region of interest" description="Disordered" evidence="1">
    <location>
        <begin position="78"/>
        <end position="100"/>
    </location>
</feature>
<feature type="non-terminal residue" evidence="2">
    <location>
        <position position="100"/>
    </location>
</feature>
<reference evidence="2 3" key="1">
    <citation type="journal article" date="2017" name="Genome Biol. Evol.">
        <title>Phytophthora megakarya and P. palmivora, closely related causal agents of cacao black pod rot, underwent increases in genome sizes and gene numbers by different mechanisms.</title>
        <authorList>
            <person name="Ali S.S."/>
            <person name="Shao J."/>
            <person name="Lary D.J."/>
            <person name="Kronmiller B."/>
            <person name="Shen D."/>
            <person name="Strem M.D."/>
            <person name="Amoako-Attah I."/>
            <person name="Akrofi A.Y."/>
            <person name="Begoude B.A."/>
            <person name="Ten Hoopen G.M."/>
            <person name="Coulibaly K."/>
            <person name="Kebe B.I."/>
            <person name="Melnick R.L."/>
            <person name="Guiltinan M.J."/>
            <person name="Tyler B.M."/>
            <person name="Meinhardt L.W."/>
            <person name="Bailey B.A."/>
        </authorList>
    </citation>
    <scope>NUCLEOTIDE SEQUENCE [LARGE SCALE GENOMIC DNA]</scope>
    <source>
        <strain evidence="3">sbr112.9</strain>
    </source>
</reference>
<name>A0A2P4Y3M0_9STRA</name>
<evidence type="ECO:0000256" key="1">
    <source>
        <dbReference type="SAM" id="MobiDB-lite"/>
    </source>
</evidence>
<keyword evidence="2" id="KW-0808">Transferase</keyword>
<feature type="compositionally biased region" description="Basic and acidic residues" evidence="1">
    <location>
        <begin position="45"/>
        <end position="59"/>
    </location>
</feature>
<keyword evidence="2" id="KW-0723">Serine/threonine-protein kinase</keyword>
<evidence type="ECO:0000313" key="3">
    <source>
        <dbReference type="Proteomes" id="UP000237271"/>
    </source>
</evidence>
<organism evidence="2 3">
    <name type="scientific">Phytophthora palmivora</name>
    <dbReference type="NCBI Taxonomy" id="4796"/>
    <lineage>
        <taxon>Eukaryota</taxon>
        <taxon>Sar</taxon>
        <taxon>Stramenopiles</taxon>
        <taxon>Oomycota</taxon>
        <taxon>Peronosporomycetes</taxon>
        <taxon>Peronosporales</taxon>
        <taxon>Peronosporaceae</taxon>
        <taxon>Phytophthora</taxon>
    </lineage>
</organism>
<dbReference type="EMBL" id="NCKW01005849">
    <property type="protein sequence ID" value="POM72391.1"/>
    <property type="molecule type" value="Genomic_DNA"/>
</dbReference>
<evidence type="ECO:0000313" key="2">
    <source>
        <dbReference type="EMBL" id="POM72391.1"/>
    </source>
</evidence>
<keyword evidence="3" id="KW-1185">Reference proteome</keyword>
<protein>
    <submittedName>
        <fullName evidence="2">Serine/threonine protein Kinase</fullName>
    </submittedName>
</protein>
<dbReference type="GO" id="GO:0004674">
    <property type="term" value="F:protein serine/threonine kinase activity"/>
    <property type="evidence" value="ECO:0007669"/>
    <property type="project" value="UniProtKB-KW"/>
</dbReference>
<comment type="caution">
    <text evidence="2">The sequence shown here is derived from an EMBL/GenBank/DDBJ whole genome shotgun (WGS) entry which is preliminary data.</text>
</comment>
<accession>A0A2P4Y3M0</accession>
<dbReference type="AlphaFoldDB" id="A0A2P4Y3M0"/>
<proteinExistence type="predicted"/>
<gene>
    <name evidence="2" type="ORF">PHPALM_10896</name>
</gene>